<dbReference type="InterPro" id="IPR038273">
    <property type="entry name" value="Ndc80_sf"/>
</dbReference>
<dbReference type="Proteomes" id="UP000007798">
    <property type="component" value="Unassembled WGS sequence"/>
</dbReference>
<dbReference type="OrthoDB" id="7868318at2759"/>
<evidence type="ECO:0000313" key="5">
    <source>
        <dbReference type="EMBL" id="KRF98301.1"/>
    </source>
</evidence>
<evidence type="ECO:0000256" key="4">
    <source>
        <dbReference type="ARBA" id="ARBA00023328"/>
    </source>
</evidence>
<keyword evidence="3" id="KW-0175">Coiled coil</keyword>
<evidence type="ECO:0000313" key="6">
    <source>
        <dbReference type="Proteomes" id="UP000007798"/>
    </source>
</evidence>
<organism evidence="5 6">
    <name type="scientific">Drosophila willistoni</name>
    <name type="common">Fruit fly</name>
    <dbReference type="NCBI Taxonomy" id="7260"/>
    <lineage>
        <taxon>Eukaryota</taxon>
        <taxon>Metazoa</taxon>
        <taxon>Ecdysozoa</taxon>
        <taxon>Arthropoda</taxon>
        <taxon>Hexapoda</taxon>
        <taxon>Insecta</taxon>
        <taxon>Pterygota</taxon>
        <taxon>Neoptera</taxon>
        <taxon>Endopterygota</taxon>
        <taxon>Diptera</taxon>
        <taxon>Brachycera</taxon>
        <taxon>Muscomorpha</taxon>
        <taxon>Ephydroidea</taxon>
        <taxon>Drosophilidae</taxon>
        <taxon>Drosophila</taxon>
        <taxon>Sophophora</taxon>
    </lineage>
</organism>
<comment type="subcellular location">
    <subcellularLocation>
        <location evidence="1">Chromosome</location>
        <location evidence="1">Centromere</location>
    </subcellularLocation>
</comment>
<reference evidence="5 6" key="1">
    <citation type="journal article" date="2007" name="Nature">
        <title>Evolution of genes and genomes on the Drosophila phylogeny.</title>
        <authorList>
            <consortium name="Drosophila 12 Genomes Consortium"/>
            <person name="Clark A.G."/>
            <person name="Eisen M.B."/>
            <person name="Smith D.R."/>
            <person name="Bergman C.M."/>
            <person name="Oliver B."/>
            <person name="Markow T.A."/>
            <person name="Kaufman T.C."/>
            <person name="Kellis M."/>
            <person name="Gelbart W."/>
            <person name="Iyer V.N."/>
            <person name="Pollard D.A."/>
            <person name="Sackton T.B."/>
            <person name="Larracuente A.M."/>
            <person name="Singh N.D."/>
            <person name="Abad J.P."/>
            <person name="Abt D.N."/>
            <person name="Adryan B."/>
            <person name="Aguade M."/>
            <person name="Akashi H."/>
            <person name="Anderson W.W."/>
            <person name="Aquadro C.F."/>
            <person name="Ardell D.H."/>
            <person name="Arguello R."/>
            <person name="Artieri C.G."/>
            <person name="Barbash D.A."/>
            <person name="Barker D."/>
            <person name="Barsanti P."/>
            <person name="Batterham P."/>
            <person name="Batzoglou S."/>
            <person name="Begun D."/>
            <person name="Bhutkar A."/>
            <person name="Blanco E."/>
            <person name="Bosak S.A."/>
            <person name="Bradley R.K."/>
            <person name="Brand A.D."/>
            <person name="Brent M.R."/>
            <person name="Brooks A.N."/>
            <person name="Brown R.H."/>
            <person name="Butlin R.K."/>
            <person name="Caggese C."/>
            <person name="Calvi B.R."/>
            <person name="Bernardo de Carvalho A."/>
            <person name="Caspi A."/>
            <person name="Castrezana S."/>
            <person name="Celniker S.E."/>
            <person name="Chang J.L."/>
            <person name="Chapple C."/>
            <person name="Chatterji S."/>
            <person name="Chinwalla A."/>
            <person name="Civetta A."/>
            <person name="Clifton S.W."/>
            <person name="Comeron J.M."/>
            <person name="Costello J.C."/>
            <person name="Coyne J.A."/>
            <person name="Daub J."/>
            <person name="David R.G."/>
            <person name="Delcher A.L."/>
            <person name="Delehaunty K."/>
            <person name="Do C.B."/>
            <person name="Ebling H."/>
            <person name="Edwards K."/>
            <person name="Eickbush T."/>
            <person name="Evans J.D."/>
            <person name="Filipski A."/>
            <person name="Findeiss S."/>
            <person name="Freyhult E."/>
            <person name="Fulton L."/>
            <person name="Fulton R."/>
            <person name="Garcia A.C."/>
            <person name="Gardiner A."/>
            <person name="Garfield D.A."/>
            <person name="Garvin B.E."/>
            <person name="Gibson G."/>
            <person name="Gilbert D."/>
            <person name="Gnerre S."/>
            <person name="Godfrey J."/>
            <person name="Good R."/>
            <person name="Gotea V."/>
            <person name="Gravely B."/>
            <person name="Greenberg A.J."/>
            <person name="Griffiths-Jones S."/>
            <person name="Gross S."/>
            <person name="Guigo R."/>
            <person name="Gustafson E.A."/>
            <person name="Haerty W."/>
            <person name="Hahn M.W."/>
            <person name="Halligan D.L."/>
            <person name="Halpern A.L."/>
            <person name="Halter G.M."/>
            <person name="Han M.V."/>
            <person name="Heger A."/>
            <person name="Hillier L."/>
            <person name="Hinrichs A.S."/>
            <person name="Holmes I."/>
            <person name="Hoskins R.A."/>
            <person name="Hubisz M.J."/>
            <person name="Hultmark D."/>
            <person name="Huntley M.A."/>
            <person name="Jaffe D.B."/>
            <person name="Jagadeeshan S."/>
            <person name="Jeck W.R."/>
            <person name="Johnson J."/>
            <person name="Jones C.D."/>
            <person name="Jordan W.C."/>
            <person name="Karpen G.H."/>
            <person name="Kataoka E."/>
            <person name="Keightley P.D."/>
            <person name="Kheradpour P."/>
            <person name="Kirkness E.F."/>
            <person name="Koerich L.B."/>
            <person name="Kristiansen K."/>
            <person name="Kudrna D."/>
            <person name="Kulathinal R.J."/>
            <person name="Kumar S."/>
            <person name="Kwok R."/>
            <person name="Lander E."/>
            <person name="Langley C.H."/>
            <person name="Lapoint R."/>
            <person name="Lazzaro B.P."/>
            <person name="Lee S.J."/>
            <person name="Levesque L."/>
            <person name="Li R."/>
            <person name="Lin C.F."/>
            <person name="Lin M.F."/>
            <person name="Lindblad-Toh K."/>
            <person name="Llopart A."/>
            <person name="Long M."/>
            <person name="Low L."/>
            <person name="Lozovsky E."/>
            <person name="Lu J."/>
            <person name="Luo M."/>
            <person name="Machado C.A."/>
            <person name="Makalowski W."/>
            <person name="Marzo M."/>
            <person name="Matsuda M."/>
            <person name="Matzkin L."/>
            <person name="McAllister B."/>
            <person name="McBride C.S."/>
            <person name="McKernan B."/>
            <person name="McKernan K."/>
            <person name="Mendez-Lago M."/>
            <person name="Minx P."/>
            <person name="Mollenhauer M.U."/>
            <person name="Montooth K."/>
            <person name="Mount S.M."/>
            <person name="Mu X."/>
            <person name="Myers E."/>
            <person name="Negre B."/>
            <person name="Newfeld S."/>
            <person name="Nielsen R."/>
            <person name="Noor M.A."/>
            <person name="O'Grady P."/>
            <person name="Pachter L."/>
            <person name="Papaceit M."/>
            <person name="Parisi M.J."/>
            <person name="Parisi M."/>
            <person name="Parts L."/>
            <person name="Pedersen J.S."/>
            <person name="Pesole G."/>
            <person name="Phillippy A.M."/>
            <person name="Ponting C.P."/>
            <person name="Pop M."/>
            <person name="Porcelli D."/>
            <person name="Powell J.R."/>
            <person name="Prohaska S."/>
            <person name="Pruitt K."/>
            <person name="Puig M."/>
            <person name="Quesneville H."/>
            <person name="Ram K.R."/>
            <person name="Rand D."/>
            <person name="Rasmussen M.D."/>
            <person name="Reed L.K."/>
            <person name="Reenan R."/>
            <person name="Reily A."/>
            <person name="Remington K.A."/>
            <person name="Rieger T.T."/>
            <person name="Ritchie M.G."/>
            <person name="Robin C."/>
            <person name="Rogers Y.H."/>
            <person name="Rohde C."/>
            <person name="Rozas J."/>
            <person name="Rubenfield M.J."/>
            <person name="Ruiz A."/>
            <person name="Russo S."/>
            <person name="Salzberg S.L."/>
            <person name="Sanchez-Gracia A."/>
            <person name="Saranga D.J."/>
            <person name="Sato H."/>
            <person name="Schaeffer S.W."/>
            <person name="Schatz M.C."/>
            <person name="Schlenke T."/>
            <person name="Schwartz R."/>
            <person name="Segarra C."/>
            <person name="Singh R.S."/>
            <person name="Sirot L."/>
            <person name="Sirota M."/>
            <person name="Sisneros N.B."/>
            <person name="Smith C.D."/>
            <person name="Smith T.F."/>
            <person name="Spieth J."/>
            <person name="Stage D.E."/>
            <person name="Stark A."/>
            <person name="Stephan W."/>
            <person name="Strausberg R.L."/>
            <person name="Strempel S."/>
            <person name="Sturgill D."/>
            <person name="Sutton G."/>
            <person name="Sutton G.G."/>
            <person name="Tao W."/>
            <person name="Teichmann S."/>
            <person name="Tobari Y.N."/>
            <person name="Tomimura Y."/>
            <person name="Tsolas J.M."/>
            <person name="Valente V.L."/>
            <person name="Venter E."/>
            <person name="Venter J.C."/>
            <person name="Vicario S."/>
            <person name="Vieira F.G."/>
            <person name="Vilella A.J."/>
            <person name="Villasante A."/>
            <person name="Walenz B."/>
            <person name="Wang J."/>
            <person name="Wasserman M."/>
            <person name="Watts T."/>
            <person name="Wilson D."/>
            <person name="Wilson R.K."/>
            <person name="Wing R.A."/>
            <person name="Wolfner M.F."/>
            <person name="Wong A."/>
            <person name="Wong G.K."/>
            <person name="Wu C.I."/>
            <person name="Wu G."/>
            <person name="Yamamoto D."/>
            <person name="Yang H.P."/>
            <person name="Yang S.P."/>
            <person name="Yorke J.A."/>
            <person name="Yoshida K."/>
            <person name="Zdobnov E."/>
            <person name="Zhang P."/>
            <person name="Zhang Y."/>
            <person name="Zimin A.V."/>
            <person name="Baldwin J."/>
            <person name="Abdouelleil A."/>
            <person name="Abdulkadir J."/>
            <person name="Abebe A."/>
            <person name="Abera B."/>
            <person name="Abreu J."/>
            <person name="Acer S.C."/>
            <person name="Aftuck L."/>
            <person name="Alexander A."/>
            <person name="An P."/>
            <person name="Anderson E."/>
            <person name="Anderson S."/>
            <person name="Arachi H."/>
            <person name="Azer M."/>
            <person name="Bachantsang P."/>
            <person name="Barry A."/>
            <person name="Bayul T."/>
            <person name="Berlin A."/>
            <person name="Bessette D."/>
            <person name="Bloom T."/>
            <person name="Blye J."/>
            <person name="Boguslavskiy L."/>
            <person name="Bonnet C."/>
            <person name="Boukhgalter B."/>
            <person name="Bourzgui I."/>
            <person name="Brown A."/>
            <person name="Cahill P."/>
            <person name="Channer S."/>
            <person name="Cheshatsang Y."/>
            <person name="Chuda L."/>
            <person name="Citroen M."/>
            <person name="Collymore A."/>
            <person name="Cooke P."/>
            <person name="Costello M."/>
            <person name="D'Aco K."/>
            <person name="Daza R."/>
            <person name="De Haan G."/>
            <person name="DeGray S."/>
            <person name="DeMaso C."/>
            <person name="Dhargay N."/>
            <person name="Dooley K."/>
            <person name="Dooley E."/>
            <person name="Doricent M."/>
            <person name="Dorje P."/>
            <person name="Dorjee K."/>
            <person name="Dupes A."/>
            <person name="Elong R."/>
            <person name="Falk J."/>
            <person name="Farina A."/>
            <person name="Faro S."/>
            <person name="Ferguson D."/>
            <person name="Fisher S."/>
            <person name="Foley C.D."/>
            <person name="Franke A."/>
            <person name="Friedrich D."/>
            <person name="Gadbois L."/>
            <person name="Gearin G."/>
            <person name="Gearin C.R."/>
            <person name="Giannoukos G."/>
            <person name="Goode T."/>
            <person name="Graham J."/>
            <person name="Grandbois E."/>
            <person name="Grewal S."/>
            <person name="Gyaltsen K."/>
            <person name="Hafez N."/>
            <person name="Hagos B."/>
            <person name="Hall J."/>
            <person name="Henson C."/>
            <person name="Hollinger A."/>
            <person name="Honan T."/>
            <person name="Huard M.D."/>
            <person name="Hughes L."/>
            <person name="Hurhula B."/>
            <person name="Husby M.E."/>
            <person name="Kamat A."/>
            <person name="Kanga B."/>
            <person name="Kashin S."/>
            <person name="Khazanovich D."/>
            <person name="Kisner P."/>
            <person name="Lance K."/>
            <person name="Lara M."/>
            <person name="Lee W."/>
            <person name="Lennon N."/>
            <person name="Letendre F."/>
            <person name="LeVine R."/>
            <person name="Lipovsky A."/>
            <person name="Liu X."/>
            <person name="Liu J."/>
            <person name="Liu S."/>
            <person name="Lokyitsang T."/>
            <person name="Lokyitsang Y."/>
            <person name="Lubonja R."/>
            <person name="Lui A."/>
            <person name="MacDonald P."/>
            <person name="Magnisalis V."/>
            <person name="Maru K."/>
            <person name="Matthews C."/>
            <person name="McCusker W."/>
            <person name="McDonough S."/>
            <person name="Mehta T."/>
            <person name="Meldrim J."/>
            <person name="Meneus L."/>
            <person name="Mihai O."/>
            <person name="Mihalev A."/>
            <person name="Mihova T."/>
            <person name="Mittelman R."/>
            <person name="Mlenga V."/>
            <person name="Montmayeur A."/>
            <person name="Mulrain L."/>
            <person name="Navidi A."/>
            <person name="Naylor J."/>
            <person name="Negash T."/>
            <person name="Nguyen T."/>
            <person name="Nguyen N."/>
            <person name="Nicol R."/>
            <person name="Norbu C."/>
            <person name="Norbu N."/>
            <person name="Novod N."/>
            <person name="O'Neill B."/>
            <person name="Osman S."/>
            <person name="Markiewicz E."/>
            <person name="Oyono O.L."/>
            <person name="Patti C."/>
            <person name="Phunkhang P."/>
            <person name="Pierre F."/>
            <person name="Priest M."/>
            <person name="Raghuraman S."/>
            <person name="Rege F."/>
            <person name="Reyes R."/>
            <person name="Rise C."/>
            <person name="Rogov P."/>
            <person name="Ross K."/>
            <person name="Ryan E."/>
            <person name="Settipalli S."/>
            <person name="Shea T."/>
            <person name="Sherpa N."/>
            <person name="Shi L."/>
            <person name="Shih D."/>
            <person name="Sparrow T."/>
            <person name="Spaulding J."/>
            <person name="Stalker J."/>
            <person name="Stange-Thomann N."/>
            <person name="Stavropoulos S."/>
            <person name="Stone C."/>
            <person name="Strader C."/>
            <person name="Tesfaye S."/>
            <person name="Thomson T."/>
            <person name="Thoulutsang Y."/>
            <person name="Thoulutsang D."/>
            <person name="Topham K."/>
            <person name="Topping I."/>
            <person name="Tsamla T."/>
            <person name="Vassiliev H."/>
            <person name="Vo A."/>
            <person name="Wangchuk T."/>
            <person name="Wangdi T."/>
            <person name="Weiand M."/>
            <person name="Wilkinson J."/>
            <person name="Wilson A."/>
            <person name="Yadav S."/>
            <person name="Young G."/>
            <person name="Yu Q."/>
            <person name="Zembek L."/>
            <person name="Zhong D."/>
            <person name="Zimmer A."/>
            <person name="Zwirko Z."/>
            <person name="Jaffe D.B."/>
            <person name="Alvarez P."/>
            <person name="Brockman W."/>
            <person name="Butler J."/>
            <person name="Chin C."/>
            <person name="Gnerre S."/>
            <person name="Grabherr M."/>
            <person name="Kleber M."/>
            <person name="Mauceli E."/>
            <person name="MacCallum I."/>
        </authorList>
    </citation>
    <scope>NUCLEOTIDE SEQUENCE [LARGE SCALE GENOMIC DNA]</scope>
    <source>
        <strain evidence="6">Tucson 14030-0811.24</strain>
    </source>
</reference>
<dbReference type="AlphaFoldDB" id="A0A0Q9WRS8"/>
<protein>
    <submittedName>
        <fullName evidence="5">Uncharacterized protein</fullName>
    </submittedName>
</protein>
<evidence type="ECO:0000256" key="1">
    <source>
        <dbReference type="ARBA" id="ARBA00004584"/>
    </source>
</evidence>
<gene>
    <name evidence="5" type="primary">Dwil\GK28221</name>
    <name evidence="5" type="ORF">Dwil_GK28221</name>
</gene>
<sequence length="132" mass="15129">MDFLSILNHTLPWSGAIARDFRLDKSSYVSETVKALERLKYPHKVSKTYLKMPGTRHGLNATIDIIEFLVDFGLVGNMSKIYKLSNNETEATSQLHSDEKVKLDSDQLMKNIENLQNVIQNENRQAHELELP</sequence>
<keyword evidence="6" id="KW-1185">Reference proteome</keyword>
<evidence type="ECO:0000256" key="3">
    <source>
        <dbReference type="ARBA" id="ARBA00023054"/>
    </source>
</evidence>
<dbReference type="Gene3D" id="1.10.418.30">
    <property type="entry name" value="Ncd80 complex, Ncd80 subunit"/>
    <property type="match status" value="1"/>
</dbReference>
<name>A0A0Q9WRS8_DROWI</name>
<dbReference type="InParanoid" id="A0A0Q9WRS8"/>
<keyword evidence="4" id="KW-0137">Centromere</keyword>
<keyword evidence="2" id="KW-0158">Chromosome</keyword>
<accession>A0A0Q9WRS8</accession>
<proteinExistence type="predicted"/>
<evidence type="ECO:0000256" key="2">
    <source>
        <dbReference type="ARBA" id="ARBA00022454"/>
    </source>
</evidence>
<dbReference type="EMBL" id="CH963857">
    <property type="protein sequence ID" value="KRF98301.1"/>
    <property type="molecule type" value="Genomic_DNA"/>
</dbReference>
<dbReference type="GO" id="GO:0000775">
    <property type="term" value="C:chromosome, centromeric region"/>
    <property type="evidence" value="ECO:0007669"/>
    <property type="project" value="UniProtKB-SubCell"/>
</dbReference>